<comment type="similarity">
    <text evidence="2 8">Belongs to the peptidase C12 family.</text>
</comment>
<dbReference type="GO" id="GO:0004843">
    <property type="term" value="F:cysteine-type deubiquitinase activity"/>
    <property type="evidence" value="ECO:0007669"/>
    <property type="project" value="UniProtKB-EC"/>
</dbReference>
<evidence type="ECO:0000313" key="10">
    <source>
        <dbReference type="EMBL" id="BAK01016.1"/>
    </source>
</evidence>
<keyword evidence="6" id="KW-0378">Hydrolase</keyword>
<evidence type="ECO:0000256" key="5">
    <source>
        <dbReference type="ARBA" id="ARBA00022786"/>
    </source>
</evidence>
<accession>F2E0Z4</accession>
<feature type="domain" description="UCH catalytic" evidence="9">
    <location>
        <begin position="1"/>
        <end position="78"/>
    </location>
</feature>
<dbReference type="MEROPS" id="C12.009"/>
<evidence type="ECO:0000256" key="7">
    <source>
        <dbReference type="ARBA" id="ARBA00022807"/>
    </source>
</evidence>
<evidence type="ECO:0000256" key="6">
    <source>
        <dbReference type="ARBA" id="ARBA00022801"/>
    </source>
</evidence>
<reference evidence="10" key="1">
    <citation type="journal article" date="2011" name="Plant Physiol.">
        <title>Comprehensive sequence analysis of 24,783 barley full-length cDNAs derived from 12 clone libraries.</title>
        <authorList>
            <person name="Matsumoto T."/>
            <person name="Tanaka T."/>
            <person name="Sakai H."/>
            <person name="Amano N."/>
            <person name="Kanamori H."/>
            <person name="Kurita K."/>
            <person name="Kikuta A."/>
            <person name="Kamiya K."/>
            <person name="Yamamoto M."/>
            <person name="Ikawa H."/>
            <person name="Fujii N."/>
            <person name="Hori K."/>
            <person name="Itoh T."/>
            <person name="Sato K."/>
        </authorList>
    </citation>
    <scope>NUCLEOTIDE SEQUENCE</scope>
    <source>
        <tissue evidence="10">Shoot and root</tissue>
    </source>
</reference>
<proteinExistence type="evidence at transcript level"/>
<evidence type="ECO:0000256" key="3">
    <source>
        <dbReference type="ARBA" id="ARBA00012759"/>
    </source>
</evidence>
<dbReference type="EC" id="3.4.19.12" evidence="3"/>
<dbReference type="InterPro" id="IPR001578">
    <property type="entry name" value="Peptidase_C12_UCH"/>
</dbReference>
<keyword evidence="5" id="KW-0833">Ubl conjugation pathway</keyword>
<keyword evidence="4" id="KW-0645">Protease</keyword>
<dbReference type="InterPro" id="IPR038765">
    <property type="entry name" value="Papain-like_cys_pep_sf"/>
</dbReference>
<dbReference type="PROSITE" id="PS52048">
    <property type="entry name" value="UCH_DOMAIN"/>
    <property type="match status" value="1"/>
</dbReference>
<dbReference type="Pfam" id="PF01088">
    <property type="entry name" value="Peptidase_C12"/>
    <property type="match status" value="1"/>
</dbReference>
<dbReference type="SUPFAM" id="SSF54001">
    <property type="entry name" value="Cysteine proteinases"/>
    <property type="match status" value="1"/>
</dbReference>
<comment type="catalytic activity">
    <reaction evidence="1">
        <text>Thiol-dependent hydrolysis of ester, thioester, amide, peptide and isopeptide bonds formed by the C-terminal Gly of ubiquitin (a 76-residue protein attached to proteins as an intracellular targeting signal).</text>
        <dbReference type="EC" id="3.4.19.12"/>
    </reaction>
</comment>
<dbReference type="Gene3D" id="3.40.532.10">
    <property type="entry name" value="Peptidase C12, ubiquitin carboxyl-terminal hydrolase"/>
    <property type="match status" value="1"/>
</dbReference>
<sequence>VYSLEDDDLLTRVRPDIYGLIFLFKWTKDIEKRDALLDYDEELFFARQIVNNACATQAILSVLLNAPIPIEGHIKEFY</sequence>
<evidence type="ECO:0000259" key="9">
    <source>
        <dbReference type="PROSITE" id="PS52048"/>
    </source>
</evidence>
<organism evidence="10">
    <name type="scientific">Hordeum vulgare subsp. vulgare</name>
    <name type="common">Domesticated barley</name>
    <dbReference type="NCBI Taxonomy" id="112509"/>
    <lineage>
        <taxon>Eukaryota</taxon>
        <taxon>Viridiplantae</taxon>
        <taxon>Streptophyta</taxon>
        <taxon>Embryophyta</taxon>
        <taxon>Tracheophyta</taxon>
        <taxon>Spermatophyta</taxon>
        <taxon>Magnoliopsida</taxon>
        <taxon>Liliopsida</taxon>
        <taxon>Poales</taxon>
        <taxon>Poaceae</taxon>
        <taxon>BOP clade</taxon>
        <taxon>Pooideae</taxon>
        <taxon>Triticodae</taxon>
        <taxon>Triticeae</taxon>
        <taxon>Hordeinae</taxon>
        <taxon>Hordeum</taxon>
    </lineage>
</organism>
<comment type="caution">
    <text evidence="8">Lacks conserved residue(s) required for the propagation of feature annotation.</text>
</comment>
<evidence type="ECO:0000256" key="1">
    <source>
        <dbReference type="ARBA" id="ARBA00000707"/>
    </source>
</evidence>
<dbReference type="InterPro" id="IPR036959">
    <property type="entry name" value="Peptidase_C12_UCH_sf"/>
</dbReference>
<evidence type="ECO:0000256" key="2">
    <source>
        <dbReference type="ARBA" id="ARBA00009326"/>
    </source>
</evidence>
<dbReference type="PANTHER" id="PTHR10589:SF16">
    <property type="entry name" value="UBIQUITIN CARBOXYL-TERMINAL HYDROLASE ISOZYME L5"/>
    <property type="match status" value="1"/>
</dbReference>
<name>F2E0Z4_HORVV</name>
<evidence type="ECO:0000256" key="8">
    <source>
        <dbReference type="PROSITE-ProRule" id="PRU01393"/>
    </source>
</evidence>
<keyword evidence="7" id="KW-0788">Thiol protease</keyword>
<dbReference type="GO" id="GO:0006511">
    <property type="term" value="P:ubiquitin-dependent protein catabolic process"/>
    <property type="evidence" value="ECO:0007669"/>
    <property type="project" value="InterPro"/>
</dbReference>
<protein>
    <recommendedName>
        <fullName evidence="3">ubiquitinyl hydrolase 1</fullName>
        <ecNumber evidence="3">3.4.19.12</ecNumber>
    </recommendedName>
</protein>
<feature type="non-terminal residue" evidence="10">
    <location>
        <position position="1"/>
    </location>
</feature>
<evidence type="ECO:0000256" key="4">
    <source>
        <dbReference type="ARBA" id="ARBA00022670"/>
    </source>
</evidence>
<dbReference type="EMBL" id="AK369815">
    <property type="protein sequence ID" value="BAK01016.1"/>
    <property type="molecule type" value="mRNA"/>
</dbReference>
<dbReference type="AlphaFoldDB" id="F2E0Z4"/>
<dbReference type="PANTHER" id="PTHR10589">
    <property type="entry name" value="UBIQUITIN CARBOXYL-TERMINAL HYDROLASE"/>
    <property type="match status" value="1"/>
</dbReference>